<reference evidence="8" key="1">
    <citation type="submission" date="2025-08" db="UniProtKB">
        <authorList>
            <consortium name="RefSeq"/>
        </authorList>
    </citation>
    <scope>IDENTIFICATION</scope>
    <source>
        <tissue evidence="8">Liver</tissue>
    </source>
</reference>
<evidence type="ECO:0000256" key="4">
    <source>
        <dbReference type="SAM" id="MobiDB-lite"/>
    </source>
</evidence>
<dbReference type="PROSITE" id="PS51842">
    <property type="entry name" value="IF_ROD_2"/>
    <property type="match status" value="1"/>
</dbReference>
<feature type="coiled-coil region" evidence="3">
    <location>
        <begin position="197"/>
        <end position="266"/>
    </location>
</feature>
<feature type="compositionally biased region" description="Acidic residues" evidence="4">
    <location>
        <begin position="449"/>
        <end position="465"/>
    </location>
</feature>
<name>A0A1U8CE66_MESAU</name>
<dbReference type="RefSeq" id="XP_012976740.1">
    <property type="nucleotide sequence ID" value="XM_013121286.3"/>
</dbReference>
<keyword evidence="5" id="KW-0732">Signal</keyword>
<organism evidence="7 8">
    <name type="scientific">Mesocricetus auratus</name>
    <name type="common">Golden hamster</name>
    <dbReference type="NCBI Taxonomy" id="10036"/>
    <lineage>
        <taxon>Eukaryota</taxon>
        <taxon>Metazoa</taxon>
        <taxon>Chordata</taxon>
        <taxon>Craniata</taxon>
        <taxon>Vertebrata</taxon>
        <taxon>Euteleostomi</taxon>
        <taxon>Mammalia</taxon>
        <taxon>Eutheria</taxon>
        <taxon>Euarchontoglires</taxon>
        <taxon>Glires</taxon>
        <taxon>Rodentia</taxon>
        <taxon>Myomorpha</taxon>
        <taxon>Muroidea</taxon>
        <taxon>Cricetidae</taxon>
        <taxon>Cricetinae</taxon>
        <taxon>Mesocricetus</taxon>
    </lineage>
</organism>
<evidence type="ECO:0000256" key="3">
    <source>
        <dbReference type="SAM" id="Coils"/>
    </source>
</evidence>
<feature type="region of interest" description="Disordered" evidence="4">
    <location>
        <begin position="426"/>
        <end position="465"/>
    </location>
</feature>
<dbReference type="Gene3D" id="1.20.5.170">
    <property type="match status" value="1"/>
</dbReference>
<keyword evidence="1" id="KW-0403">Intermediate filament</keyword>
<evidence type="ECO:0000256" key="2">
    <source>
        <dbReference type="ARBA" id="ARBA00023054"/>
    </source>
</evidence>
<evidence type="ECO:0000256" key="1">
    <source>
        <dbReference type="ARBA" id="ARBA00022754"/>
    </source>
</evidence>
<evidence type="ECO:0000313" key="8">
    <source>
        <dbReference type="RefSeq" id="XP_012976740.1"/>
    </source>
</evidence>
<feature type="signal peptide" evidence="5">
    <location>
        <begin position="1"/>
        <end position="15"/>
    </location>
</feature>
<dbReference type="GeneID" id="101837456"/>
<dbReference type="InterPro" id="IPR039008">
    <property type="entry name" value="IF_rod_dom"/>
</dbReference>
<sequence length="465" mass="51580">MVNSLLFGEMALAFGCPPGGGGCASGGGGGGAGPGPSPVTAALRDDLGSNIHLLKGLNVRFRCFLAKVHELERRNRLLEKQLEQQQSERERRLRYKTFSREQAVQTGPELLRPPAAGGGQALGAATGINANAVALGGLPPGGGSHPQHYGRLPGTIWSYTQVRRTGGGGVETVQGPGVSWVHPDGVGVQIDTITPEIRALYNVLAKVKRERDEYKRRWEEELAKRMNLQTMVDTLQEAAQEAEAIQEEMNEKIERLKAELVVFKGLMSDVVPKKKDRKVASDDDISEQDGEVNRFSDEEVGSMNITDEMKRMFNQLRETFDFDDDCDSLTWEENEDTLLLWEDFTNCNPTIDLQGEQEENLGNLIHETESFFKTRDKEYQETIGQIELELATAKSDMNRHLHEYMEMCSMKRGLDVQMETCRRLIKGSADRNSPSPSSVASSDSGSTDEIQDDLEREADVEPMVS</sequence>
<accession>A0A1U8CE66</accession>
<evidence type="ECO:0000259" key="6">
    <source>
        <dbReference type="PROSITE" id="PS51842"/>
    </source>
</evidence>
<evidence type="ECO:0000256" key="5">
    <source>
        <dbReference type="SAM" id="SignalP"/>
    </source>
</evidence>
<dbReference type="CTD" id="126917"/>
<keyword evidence="2 3" id="KW-0175">Coiled coil</keyword>
<dbReference type="SUPFAM" id="SSF64593">
    <property type="entry name" value="Intermediate filament protein, coiled coil region"/>
    <property type="match status" value="1"/>
</dbReference>
<evidence type="ECO:0000313" key="7">
    <source>
        <dbReference type="Proteomes" id="UP000886700"/>
    </source>
</evidence>
<dbReference type="SMART" id="SM01391">
    <property type="entry name" value="Filament"/>
    <property type="match status" value="1"/>
</dbReference>
<feature type="compositionally biased region" description="Low complexity" evidence="4">
    <location>
        <begin position="433"/>
        <end position="445"/>
    </location>
</feature>
<feature type="domain" description="IF rod" evidence="6">
    <location>
        <begin position="50"/>
        <end position="432"/>
    </location>
</feature>
<protein>
    <submittedName>
        <fullName evidence="8">Intermediate filament family orphan 2 isoform X2</fullName>
    </submittedName>
</protein>
<dbReference type="Proteomes" id="UP000886700">
    <property type="component" value="Unplaced"/>
</dbReference>
<keyword evidence="7" id="KW-1185">Reference proteome</keyword>
<proteinExistence type="predicted"/>
<dbReference type="Gene3D" id="1.20.5.1160">
    <property type="entry name" value="Vasodilator-stimulated phosphoprotein"/>
    <property type="match status" value="1"/>
</dbReference>
<dbReference type="OrthoDB" id="9946830at2759"/>
<feature type="chain" id="PRO_5012888712" evidence="5">
    <location>
        <begin position="16"/>
        <end position="465"/>
    </location>
</feature>
<gene>
    <name evidence="8" type="primary">Iffo2</name>
</gene>
<dbReference type="GO" id="GO:0005882">
    <property type="term" value="C:intermediate filament"/>
    <property type="evidence" value="ECO:0007669"/>
    <property type="project" value="UniProtKB-KW"/>
</dbReference>
<dbReference type="PANTHER" id="PTHR14516">
    <property type="entry name" value="1-PYRROLINE-5-CARBOXYLATE DEHYDROGENASE FAMILY MEMBER"/>
    <property type="match status" value="1"/>
</dbReference>
<dbReference type="Pfam" id="PF00038">
    <property type="entry name" value="Filament"/>
    <property type="match status" value="1"/>
</dbReference>
<dbReference type="PANTHER" id="PTHR14516:SF1">
    <property type="entry name" value="INTERMEDIATE FILAMENT FAMILY ORPHAN 2"/>
    <property type="match status" value="1"/>
</dbReference>
<dbReference type="AlphaFoldDB" id="A0A1U8CE66"/>